<gene>
    <name evidence="2" type="ORF">LCGC14_2652250</name>
</gene>
<comment type="caution">
    <text evidence="2">The sequence shown here is derived from an EMBL/GenBank/DDBJ whole genome shotgun (WGS) entry which is preliminary data.</text>
</comment>
<reference evidence="2" key="1">
    <citation type="journal article" date="2015" name="Nature">
        <title>Complex archaea that bridge the gap between prokaryotes and eukaryotes.</title>
        <authorList>
            <person name="Spang A."/>
            <person name="Saw J.H."/>
            <person name="Jorgensen S.L."/>
            <person name="Zaremba-Niedzwiedzka K."/>
            <person name="Martijn J."/>
            <person name="Lind A.E."/>
            <person name="van Eijk R."/>
            <person name="Schleper C."/>
            <person name="Guy L."/>
            <person name="Ettema T.J."/>
        </authorList>
    </citation>
    <scope>NUCLEOTIDE SEQUENCE</scope>
</reference>
<protein>
    <submittedName>
        <fullName evidence="2">Uncharacterized protein</fullName>
    </submittedName>
</protein>
<organism evidence="2">
    <name type="scientific">marine sediment metagenome</name>
    <dbReference type="NCBI Taxonomy" id="412755"/>
    <lineage>
        <taxon>unclassified sequences</taxon>
        <taxon>metagenomes</taxon>
        <taxon>ecological metagenomes</taxon>
    </lineage>
</organism>
<accession>A0A0F9AGS6</accession>
<evidence type="ECO:0000256" key="1">
    <source>
        <dbReference type="SAM" id="MobiDB-lite"/>
    </source>
</evidence>
<evidence type="ECO:0000313" key="2">
    <source>
        <dbReference type="EMBL" id="KKK97490.1"/>
    </source>
</evidence>
<feature type="non-terminal residue" evidence="2">
    <location>
        <position position="1"/>
    </location>
</feature>
<proteinExistence type="predicted"/>
<sequence length="25" mass="2964">ELIDQYNDGDLAFDELPEQVQKRVE</sequence>
<feature type="region of interest" description="Disordered" evidence="1">
    <location>
        <begin position="1"/>
        <end position="25"/>
    </location>
</feature>
<name>A0A0F9AGS6_9ZZZZ</name>
<dbReference type="EMBL" id="LAZR01046029">
    <property type="protein sequence ID" value="KKK97490.1"/>
    <property type="molecule type" value="Genomic_DNA"/>
</dbReference>
<dbReference type="AlphaFoldDB" id="A0A0F9AGS6"/>